<evidence type="ECO:0008006" key="3">
    <source>
        <dbReference type="Google" id="ProtNLM"/>
    </source>
</evidence>
<accession>A0A0F5LBF3</accession>
<organism evidence="1 2">
    <name type="scientific">Devosia soli</name>
    <dbReference type="NCBI Taxonomy" id="361041"/>
    <lineage>
        <taxon>Bacteria</taxon>
        <taxon>Pseudomonadati</taxon>
        <taxon>Pseudomonadota</taxon>
        <taxon>Alphaproteobacteria</taxon>
        <taxon>Hyphomicrobiales</taxon>
        <taxon>Devosiaceae</taxon>
        <taxon>Devosia</taxon>
    </lineage>
</organism>
<dbReference type="PATRIC" id="fig|361041.3.peg.142"/>
<protein>
    <recommendedName>
        <fullName evidence="3">Helix-turn-helix domain-containing protein</fullName>
    </recommendedName>
</protein>
<dbReference type="EMBL" id="LAJG01000014">
    <property type="protein sequence ID" value="KKB79721.1"/>
    <property type="molecule type" value="Genomic_DNA"/>
</dbReference>
<dbReference type="AlphaFoldDB" id="A0A0F5LBF3"/>
<name>A0A0F5LBF3_9HYPH</name>
<dbReference type="OrthoDB" id="9806994at2"/>
<reference evidence="1 2" key="1">
    <citation type="submission" date="2015-03" db="EMBL/GenBank/DDBJ databases">
        <authorList>
            <person name="Hassan Y.I."/>
            <person name="Lepp D."/>
            <person name="Zhou T."/>
        </authorList>
    </citation>
    <scope>NUCLEOTIDE SEQUENCE [LARGE SCALE GENOMIC DNA]</scope>
    <source>
        <strain evidence="1 2">GH2-10</strain>
    </source>
</reference>
<evidence type="ECO:0000313" key="1">
    <source>
        <dbReference type="EMBL" id="KKB79721.1"/>
    </source>
</evidence>
<dbReference type="RefSeq" id="WP_083982412.1">
    <property type="nucleotide sequence ID" value="NZ_LAJG01000014.1"/>
</dbReference>
<keyword evidence="2" id="KW-1185">Reference proteome</keyword>
<proteinExistence type="predicted"/>
<sequence length="72" mass="8703">MTTQHFDQRHLARRWNISPRTLERWRWQNAGHNYVKIGGRVCYRLEDIEAYEAAQYHDVSTQRRVSDERVGS</sequence>
<evidence type="ECO:0000313" key="2">
    <source>
        <dbReference type="Proteomes" id="UP000033514"/>
    </source>
</evidence>
<dbReference type="Proteomes" id="UP000033514">
    <property type="component" value="Unassembled WGS sequence"/>
</dbReference>
<dbReference type="STRING" id="361041.VW35_04195"/>
<dbReference type="SUPFAM" id="SSF46955">
    <property type="entry name" value="Putative DNA-binding domain"/>
    <property type="match status" value="1"/>
</dbReference>
<comment type="caution">
    <text evidence="1">The sequence shown here is derived from an EMBL/GenBank/DDBJ whole genome shotgun (WGS) entry which is preliminary data.</text>
</comment>
<dbReference type="InterPro" id="IPR009061">
    <property type="entry name" value="DNA-bd_dom_put_sf"/>
</dbReference>
<gene>
    <name evidence="1" type="ORF">VW35_04195</name>
</gene>